<feature type="compositionally biased region" description="Polar residues" evidence="8">
    <location>
        <begin position="349"/>
        <end position="367"/>
    </location>
</feature>
<evidence type="ECO:0000256" key="7">
    <source>
        <dbReference type="ARBA" id="ARBA00044529"/>
    </source>
</evidence>
<dbReference type="AlphaFoldDB" id="A0A6A5YVY0"/>
<keyword evidence="5" id="KW-0539">Nucleus</keyword>
<dbReference type="GO" id="GO:0006303">
    <property type="term" value="P:double-strand break repair via nonhomologous end joining"/>
    <property type="evidence" value="ECO:0007669"/>
    <property type="project" value="TreeGrafter"/>
</dbReference>
<dbReference type="InterPro" id="IPR053829">
    <property type="entry name" value="XLF-like_CC"/>
</dbReference>
<keyword evidence="3" id="KW-0238">DNA-binding</keyword>
<feature type="domain" description="XLF-like coiled-coil region" evidence="10">
    <location>
        <begin position="128"/>
        <end position="178"/>
    </location>
</feature>
<feature type="compositionally biased region" description="Basic and acidic residues" evidence="8">
    <location>
        <begin position="302"/>
        <end position="314"/>
    </location>
</feature>
<dbReference type="InterPro" id="IPR052287">
    <property type="entry name" value="NHEJ_factor"/>
</dbReference>
<dbReference type="GO" id="GO:0032807">
    <property type="term" value="C:DNA ligase IV complex"/>
    <property type="evidence" value="ECO:0007669"/>
    <property type="project" value="TreeGrafter"/>
</dbReference>
<dbReference type="CDD" id="cd22285">
    <property type="entry name" value="HD_XLF_N"/>
    <property type="match status" value="1"/>
</dbReference>
<organism evidence="11 12">
    <name type="scientific">Lophiotrema nucula</name>
    <dbReference type="NCBI Taxonomy" id="690887"/>
    <lineage>
        <taxon>Eukaryota</taxon>
        <taxon>Fungi</taxon>
        <taxon>Dikarya</taxon>
        <taxon>Ascomycota</taxon>
        <taxon>Pezizomycotina</taxon>
        <taxon>Dothideomycetes</taxon>
        <taxon>Pleosporomycetidae</taxon>
        <taxon>Pleosporales</taxon>
        <taxon>Lophiotremataceae</taxon>
        <taxon>Lophiotrema</taxon>
    </lineage>
</organism>
<keyword evidence="2" id="KW-0227">DNA damage</keyword>
<gene>
    <name evidence="11" type="ORF">BDV96DRAFT_583299</name>
</gene>
<feature type="domain" description="XLF-like N-terminal" evidence="9">
    <location>
        <begin position="4"/>
        <end position="124"/>
    </location>
</feature>
<dbReference type="OrthoDB" id="2155935at2759"/>
<feature type="compositionally biased region" description="Basic and acidic residues" evidence="8">
    <location>
        <begin position="411"/>
        <end position="426"/>
    </location>
</feature>
<evidence type="ECO:0000256" key="1">
    <source>
        <dbReference type="ARBA" id="ARBA00004123"/>
    </source>
</evidence>
<comment type="similarity">
    <text evidence="6">Belongs to the XRCC4-XLF family. XLF subfamily.</text>
</comment>
<proteinExistence type="inferred from homology"/>
<dbReference type="Gene3D" id="2.170.210.10">
    <property type="entry name" value="DNA double-strand break repair and VJ recombination XRCC4, N-terminal"/>
    <property type="match status" value="1"/>
</dbReference>
<dbReference type="InterPro" id="IPR015381">
    <property type="entry name" value="XLF-like_N"/>
</dbReference>
<reference evidence="11" key="1">
    <citation type="journal article" date="2020" name="Stud. Mycol.">
        <title>101 Dothideomycetes genomes: a test case for predicting lifestyles and emergence of pathogens.</title>
        <authorList>
            <person name="Haridas S."/>
            <person name="Albert R."/>
            <person name="Binder M."/>
            <person name="Bloem J."/>
            <person name="Labutti K."/>
            <person name="Salamov A."/>
            <person name="Andreopoulos B."/>
            <person name="Baker S."/>
            <person name="Barry K."/>
            <person name="Bills G."/>
            <person name="Bluhm B."/>
            <person name="Cannon C."/>
            <person name="Castanera R."/>
            <person name="Culley D."/>
            <person name="Daum C."/>
            <person name="Ezra D."/>
            <person name="Gonzalez J."/>
            <person name="Henrissat B."/>
            <person name="Kuo A."/>
            <person name="Liang C."/>
            <person name="Lipzen A."/>
            <person name="Lutzoni F."/>
            <person name="Magnuson J."/>
            <person name="Mondo S."/>
            <person name="Nolan M."/>
            <person name="Ohm R."/>
            <person name="Pangilinan J."/>
            <person name="Park H.-J."/>
            <person name="Ramirez L."/>
            <person name="Alfaro M."/>
            <person name="Sun H."/>
            <person name="Tritt A."/>
            <person name="Yoshinaga Y."/>
            <person name="Zwiers L.-H."/>
            <person name="Turgeon B."/>
            <person name="Goodwin S."/>
            <person name="Spatafora J."/>
            <person name="Crous P."/>
            <person name="Grigoriev I."/>
        </authorList>
    </citation>
    <scope>NUCLEOTIDE SEQUENCE</scope>
    <source>
        <strain evidence="11">CBS 627.86</strain>
    </source>
</reference>
<evidence type="ECO:0000256" key="8">
    <source>
        <dbReference type="SAM" id="MobiDB-lite"/>
    </source>
</evidence>
<feature type="compositionally biased region" description="Basic residues" evidence="8">
    <location>
        <begin position="315"/>
        <end position="330"/>
    </location>
</feature>
<sequence>MACWRVLELSDSSDPQHVPQLLIKPEFADGSYTVFLTDLSSIWSEELDLNGIIERTAQQESPIEVSRQDTSQLAILLDTVRKTLAGAEDASCSLTRDGTDGLILHTTIKLPEPLDSFTWKFNLERRTPITLKNELILPLLVSSHIQHNRLHSLTSLIDEKDKAITRLVDQFEASNLDLATAFPSVGGSKAGRRLVKREQAAKQIPALRPFDGDAWKTETGEVQDLDLSSFGLFQDALSECTPKVPSHLESKEDQDAWWTTLSTSFRKQKPSAKRREVQTKPRAKSPLIQKISDDETEDEFETHEHFYQREASKEPHRKSPSPKATRRAKRTVITDDDATEDDDLDAPPRSQSQRQVPSPTSKRSANARSPELGDSTSPEPAAAVTRKAKGFRIGGTKAKTSAQPAIPPANEELKDVSTKRNVKEPEPMQVAENSTSSAPTKARKTFKIGGKSKDAPRSESANKDTGGLSQRLKGEEAATQGLDSPRKDRGPYNAATQDHKASTSNVQAELVNEEREETYEEKAERRRRELKRRNEEELAKKQAQKKKKRF</sequence>
<comment type="subcellular location">
    <subcellularLocation>
        <location evidence="1">Nucleus</location>
    </subcellularLocation>
</comment>
<evidence type="ECO:0000259" key="9">
    <source>
        <dbReference type="Pfam" id="PF09302"/>
    </source>
</evidence>
<feature type="compositionally biased region" description="Acidic residues" evidence="8">
    <location>
        <begin position="334"/>
        <end position="345"/>
    </location>
</feature>
<feature type="compositionally biased region" description="Basic and acidic residues" evidence="8">
    <location>
        <begin position="520"/>
        <end position="540"/>
    </location>
</feature>
<evidence type="ECO:0000256" key="4">
    <source>
        <dbReference type="ARBA" id="ARBA00023204"/>
    </source>
</evidence>
<evidence type="ECO:0000256" key="5">
    <source>
        <dbReference type="ARBA" id="ARBA00023242"/>
    </source>
</evidence>
<keyword evidence="12" id="KW-1185">Reference proteome</keyword>
<dbReference type="GO" id="GO:0045027">
    <property type="term" value="F:DNA end binding"/>
    <property type="evidence" value="ECO:0007669"/>
    <property type="project" value="TreeGrafter"/>
</dbReference>
<evidence type="ECO:0000313" key="12">
    <source>
        <dbReference type="Proteomes" id="UP000799770"/>
    </source>
</evidence>
<evidence type="ECO:0000313" key="11">
    <source>
        <dbReference type="EMBL" id="KAF2111023.1"/>
    </source>
</evidence>
<accession>A0A6A5YVY0</accession>
<dbReference type="Pfam" id="PF21928">
    <property type="entry name" value="XLF_CC"/>
    <property type="match status" value="1"/>
</dbReference>
<dbReference type="InterPro" id="IPR038051">
    <property type="entry name" value="XRCC4-like_N_sf"/>
</dbReference>
<name>A0A6A5YVY0_9PLEO</name>
<evidence type="ECO:0000256" key="3">
    <source>
        <dbReference type="ARBA" id="ARBA00023125"/>
    </source>
</evidence>
<evidence type="ECO:0000256" key="2">
    <source>
        <dbReference type="ARBA" id="ARBA00022763"/>
    </source>
</evidence>
<feature type="region of interest" description="Disordered" evidence="8">
    <location>
        <begin position="262"/>
        <end position="550"/>
    </location>
</feature>
<dbReference type="PANTHER" id="PTHR32235:SF1">
    <property type="entry name" value="NON-HOMOLOGOUS END-JOINING FACTOR 1"/>
    <property type="match status" value="1"/>
</dbReference>
<evidence type="ECO:0000256" key="6">
    <source>
        <dbReference type="ARBA" id="ARBA00025747"/>
    </source>
</evidence>
<keyword evidence="4" id="KW-0234">DNA repair</keyword>
<dbReference type="Proteomes" id="UP000799770">
    <property type="component" value="Unassembled WGS sequence"/>
</dbReference>
<evidence type="ECO:0000259" key="10">
    <source>
        <dbReference type="Pfam" id="PF21928"/>
    </source>
</evidence>
<feature type="compositionally biased region" description="Basic and acidic residues" evidence="8">
    <location>
        <begin position="451"/>
        <end position="462"/>
    </location>
</feature>
<protein>
    <recommendedName>
        <fullName evidence="7">Non-homologous end-joining factor 1</fullName>
    </recommendedName>
</protein>
<dbReference type="PANTHER" id="PTHR32235">
    <property type="entry name" value="NON-HOMOLOGOUS END-JOINING FACTOR 1"/>
    <property type="match status" value="1"/>
</dbReference>
<dbReference type="EMBL" id="ML977336">
    <property type="protein sequence ID" value="KAF2111023.1"/>
    <property type="molecule type" value="Genomic_DNA"/>
</dbReference>
<dbReference type="Pfam" id="PF09302">
    <property type="entry name" value="XLF"/>
    <property type="match status" value="1"/>
</dbReference>